<evidence type="ECO:0008006" key="4">
    <source>
        <dbReference type="Google" id="ProtNLM"/>
    </source>
</evidence>
<dbReference type="Proteomes" id="UP000298860">
    <property type="component" value="Unassembled WGS sequence"/>
</dbReference>
<dbReference type="AlphaFoldDB" id="A0A4D4J3W6"/>
<dbReference type="EMBL" id="BJFL01000003">
    <property type="protein sequence ID" value="GDY29196.1"/>
    <property type="molecule type" value="Genomic_DNA"/>
</dbReference>
<dbReference type="OrthoDB" id="3697501at2"/>
<protein>
    <recommendedName>
        <fullName evidence="4">PE domain-containing protein</fullName>
    </recommendedName>
</protein>
<reference evidence="3" key="1">
    <citation type="submission" date="2019-04" db="EMBL/GenBank/DDBJ databases">
        <title>Draft genome sequence of Pseudonocardiaceae bacterium SL3-2-4.</title>
        <authorList>
            <person name="Ningsih F."/>
            <person name="Yokota A."/>
            <person name="Sakai Y."/>
            <person name="Nanatani K."/>
            <person name="Yabe S."/>
            <person name="Oetari A."/>
            <person name="Sjamsuridzal W."/>
        </authorList>
    </citation>
    <scope>NUCLEOTIDE SEQUENCE [LARGE SCALE GENOMIC DNA]</scope>
    <source>
        <strain evidence="3">SL3-2-4</strain>
    </source>
</reference>
<evidence type="ECO:0000256" key="1">
    <source>
        <dbReference type="SAM" id="Coils"/>
    </source>
</evidence>
<accession>A0A4D4J3W6</accession>
<name>A0A4D4J3W6_9PSEU</name>
<evidence type="ECO:0000313" key="3">
    <source>
        <dbReference type="Proteomes" id="UP000298860"/>
    </source>
</evidence>
<gene>
    <name evidence="2" type="ORF">GTS_08290</name>
</gene>
<keyword evidence="3" id="KW-1185">Reference proteome</keyword>
<keyword evidence="1" id="KW-0175">Coiled coil</keyword>
<evidence type="ECO:0000313" key="2">
    <source>
        <dbReference type="EMBL" id="GDY29196.1"/>
    </source>
</evidence>
<feature type="coiled-coil region" evidence="1">
    <location>
        <begin position="71"/>
        <end position="98"/>
    </location>
</feature>
<dbReference type="RefSeq" id="WP_137812398.1">
    <property type="nucleotide sequence ID" value="NZ_BJFL01000003.1"/>
</dbReference>
<organism evidence="2 3">
    <name type="scientific">Gandjariella thermophila</name>
    <dbReference type="NCBI Taxonomy" id="1931992"/>
    <lineage>
        <taxon>Bacteria</taxon>
        <taxon>Bacillati</taxon>
        <taxon>Actinomycetota</taxon>
        <taxon>Actinomycetes</taxon>
        <taxon>Pseudonocardiales</taxon>
        <taxon>Pseudonocardiaceae</taxon>
        <taxon>Gandjariella</taxon>
    </lineage>
</organism>
<comment type="caution">
    <text evidence="2">The sequence shown here is derived from an EMBL/GenBank/DDBJ whole genome shotgun (WGS) entry which is preliminary data.</text>
</comment>
<sequence length="103" mass="11956">MTQLDLGNGYSIDMADVDRFIKALEDTRANLNRTLTVTAQRLYVQPPGHDDYSEAFALTMNSVIDQHRQWNLARQNELQDLINRVKAARDRYLHVEQNNTPRV</sequence>
<proteinExistence type="predicted"/>